<name>A0A0F9M5M9_9ZZZZ</name>
<evidence type="ECO:0000313" key="1">
    <source>
        <dbReference type="EMBL" id="KKM71955.1"/>
    </source>
</evidence>
<dbReference type="AlphaFoldDB" id="A0A0F9M5M9"/>
<organism evidence="1">
    <name type="scientific">marine sediment metagenome</name>
    <dbReference type="NCBI Taxonomy" id="412755"/>
    <lineage>
        <taxon>unclassified sequences</taxon>
        <taxon>metagenomes</taxon>
        <taxon>ecological metagenomes</taxon>
    </lineage>
</organism>
<comment type="caution">
    <text evidence="1">The sequence shown here is derived from an EMBL/GenBank/DDBJ whole genome shotgun (WGS) entry which is preliminary data.</text>
</comment>
<dbReference type="EMBL" id="LAZR01009548">
    <property type="protein sequence ID" value="KKM71955.1"/>
    <property type="molecule type" value="Genomic_DNA"/>
</dbReference>
<accession>A0A0F9M5M9</accession>
<proteinExistence type="predicted"/>
<reference evidence="1" key="1">
    <citation type="journal article" date="2015" name="Nature">
        <title>Complex archaea that bridge the gap between prokaryotes and eukaryotes.</title>
        <authorList>
            <person name="Spang A."/>
            <person name="Saw J.H."/>
            <person name="Jorgensen S.L."/>
            <person name="Zaremba-Niedzwiedzka K."/>
            <person name="Martijn J."/>
            <person name="Lind A.E."/>
            <person name="van Eijk R."/>
            <person name="Schleper C."/>
            <person name="Guy L."/>
            <person name="Ettema T.J."/>
        </authorList>
    </citation>
    <scope>NUCLEOTIDE SEQUENCE</scope>
</reference>
<gene>
    <name evidence="1" type="ORF">LCGC14_1425260</name>
</gene>
<protein>
    <submittedName>
        <fullName evidence="1">Uncharacterized protein</fullName>
    </submittedName>
</protein>
<sequence length="63" mass="7332">MDKNEFQKMKRYMQQLSNSDVAADEIWVLLTCRNCPSDITYEQCLSQMGKCDDCLKKHIGEVV</sequence>